<sequence length="379" mass="39110">MKILIAMDSLKGSLSSIEANSAIAEGFLQASADFDVQTMPIADGGEGTVEALVLASNGRFVDTVVTGPLGKSVKARYGILGDGTTAVIEIAEACGLPLLTKEERNPLLTTSYGVGELILAAIEKGCRDFIIGLGGSATNDAGVGMLQALGYQFLTKEGALVGLGGAELKNIVSIDGNAVSEQVRNARFRVACDVNNPLYGTNGAAYIYGPQKGATAEIVKDLDEGLKCFGDVVLDQLGTDLQKIPGAGAAGGLGGAFAGFLQAELESGVGLILELARLEEALREVDLVITGEGKLDGQTSMGKAPAGIARLAGKYGIPVIALAGDVSEGNRSLQDLGITAYFTIVGGPVDLEEAMKPAHTRLNLRRTAEQIGRILRITC</sequence>
<dbReference type="InterPro" id="IPR018197">
    <property type="entry name" value="Glycerate_kinase_RE-like"/>
</dbReference>
<dbReference type="SUPFAM" id="SSF110738">
    <property type="entry name" value="Glycerate kinase I"/>
    <property type="match status" value="1"/>
</dbReference>
<dbReference type="NCBIfam" id="TIGR00045">
    <property type="entry name" value="glycerate kinase"/>
    <property type="match status" value="1"/>
</dbReference>
<evidence type="ECO:0000256" key="3">
    <source>
        <dbReference type="ARBA" id="ARBA00022777"/>
    </source>
</evidence>
<dbReference type="Gene3D" id="3.90.1510.10">
    <property type="entry name" value="Glycerate kinase, domain 2"/>
    <property type="match status" value="1"/>
</dbReference>
<comment type="similarity">
    <text evidence="1 4">Belongs to the glycerate kinase type-1 family.</text>
</comment>
<dbReference type="Proteomes" id="UP000018877">
    <property type="component" value="Unassembled WGS sequence"/>
</dbReference>
<evidence type="ECO:0000256" key="2">
    <source>
        <dbReference type="ARBA" id="ARBA00022679"/>
    </source>
</evidence>
<dbReference type="PIRSF" id="PIRSF006078">
    <property type="entry name" value="GlxK"/>
    <property type="match status" value="1"/>
</dbReference>
<dbReference type="Pfam" id="PF02595">
    <property type="entry name" value="Gly_kinase"/>
    <property type="match status" value="1"/>
</dbReference>
<keyword evidence="6" id="KW-1185">Reference proteome</keyword>
<dbReference type="GO" id="GO:0008887">
    <property type="term" value="F:glycerate kinase activity"/>
    <property type="evidence" value="ECO:0007669"/>
    <property type="project" value="UniProtKB-UniRule"/>
</dbReference>
<dbReference type="RefSeq" id="WP_024027226.1">
    <property type="nucleotide sequence ID" value="NZ_ALAN01000034.1"/>
</dbReference>
<evidence type="ECO:0000313" key="6">
    <source>
        <dbReference type="Proteomes" id="UP000018877"/>
    </source>
</evidence>
<name>A0AB94IS86_9BACI</name>
<dbReference type="PANTHER" id="PTHR21599:SF0">
    <property type="entry name" value="GLYCERATE KINASE"/>
    <property type="match status" value="1"/>
</dbReference>
<reference evidence="5 6" key="1">
    <citation type="journal article" date="2014" name="Environ. Microbiol.">
        <title>The nitrate-ammonifying and nosZ-carrying bacterium Bacillus vireti is a potent source and sink for nitric and nitrous oxide under high nitrate conditions.</title>
        <authorList>
            <person name="Mania D."/>
            <person name="Heylen K."/>
            <person name="van Spanning R.J."/>
            <person name="Frostegard A."/>
        </authorList>
    </citation>
    <scope>NUCLEOTIDE SEQUENCE [LARGE SCALE GENOMIC DNA]</scope>
    <source>
        <strain evidence="5 6">LMG 21834</strain>
    </source>
</reference>
<proteinExistence type="inferred from homology"/>
<dbReference type="InterPro" id="IPR036129">
    <property type="entry name" value="Glycerate_kinase_sf"/>
</dbReference>
<dbReference type="InterPro" id="IPR018193">
    <property type="entry name" value="Glyc_kinase_flavodox-like_fold"/>
</dbReference>
<dbReference type="EMBL" id="ALAN01000034">
    <property type="protein sequence ID" value="ETI69945.1"/>
    <property type="molecule type" value="Genomic_DNA"/>
</dbReference>
<dbReference type="InterPro" id="IPR004381">
    <property type="entry name" value="Glycerate_kinase"/>
</dbReference>
<comment type="caution">
    <text evidence="5">The sequence shown here is derived from an EMBL/GenBank/DDBJ whole genome shotgun (WGS) entry which is preliminary data.</text>
</comment>
<keyword evidence="3 4" id="KW-0418">Kinase</keyword>
<evidence type="ECO:0000313" key="5">
    <source>
        <dbReference type="EMBL" id="ETI69945.1"/>
    </source>
</evidence>
<dbReference type="GO" id="GO:0031388">
    <property type="term" value="P:organic acid phosphorylation"/>
    <property type="evidence" value="ECO:0007669"/>
    <property type="project" value="UniProtKB-UniRule"/>
</dbReference>
<dbReference type="PANTHER" id="PTHR21599">
    <property type="entry name" value="GLYCERATE KINASE"/>
    <property type="match status" value="1"/>
</dbReference>
<gene>
    <name evidence="5" type="ORF">BAVI_05049</name>
</gene>
<organism evidence="5 6">
    <name type="scientific">Neobacillus vireti LMG 21834</name>
    <dbReference type="NCBI Taxonomy" id="1131730"/>
    <lineage>
        <taxon>Bacteria</taxon>
        <taxon>Bacillati</taxon>
        <taxon>Bacillota</taxon>
        <taxon>Bacilli</taxon>
        <taxon>Bacillales</taxon>
        <taxon>Bacillaceae</taxon>
        <taxon>Neobacillus</taxon>
    </lineage>
</organism>
<accession>A0AB94IS86</accession>
<protein>
    <submittedName>
        <fullName evidence="5">Glycerate kinase</fullName>
    </submittedName>
</protein>
<dbReference type="Gene3D" id="3.40.50.10350">
    <property type="entry name" value="Glycerate kinase, domain 1"/>
    <property type="match status" value="1"/>
</dbReference>
<evidence type="ECO:0000256" key="4">
    <source>
        <dbReference type="PIRNR" id="PIRNR006078"/>
    </source>
</evidence>
<keyword evidence="2 4" id="KW-0808">Transferase</keyword>
<dbReference type="AlphaFoldDB" id="A0AB94IS86"/>
<evidence type="ECO:0000256" key="1">
    <source>
        <dbReference type="ARBA" id="ARBA00006284"/>
    </source>
</evidence>